<dbReference type="EMBL" id="KZ666353">
    <property type="protein sequence ID" value="PPR95139.1"/>
    <property type="molecule type" value="Genomic_DNA"/>
</dbReference>
<evidence type="ECO:0008006" key="3">
    <source>
        <dbReference type="Google" id="ProtNLM"/>
    </source>
</evidence>
<sequence>MGTDPQIKDKIGTIIRDEDDDDLELLEEDIVRSSVNGIPAIDFSNQVNQLVIKDMKLTIPYPNMVITWIRLPGLPGNMYKKKILWEIGGMVGTVAKLDFNTDNGVRGRLARMAVYVNLGKALSSKALINGVLQRIEYEYLPTVCLSCGHYGHTQDFCPKSVTVQQPSKENFFDK</sequence>
<protein>
    <recommendedName>
        <fullName evidence="3">CCHC-type domain-containing protein</fullName>
    </recommendedName>
</protein>
<dbReference type="OrthoDB" id="995555at2759"/>
<gene>
    <name evidence="1" type="ORF">GOBAR_AA25531</name>
</gene>
<evidence type="ECO:0000313" key="1">
    <source>
        <dbReference type="EMBL" id="PPR95139.1"/>
    </source>
</evidence>
<organism evidence="1 2">
    <name type="scientific">Gossypium barbadense</name>
    <name type="common">Sea Island cotton</name>
    <name type="synonym">Hibiscus barbadensis</name>
    <dbReference type="NCBI Taxonomy" id="3634"/>
    <lineage>
        <taxon>Eukaryota</taxon>
        <taxon>Viridiplantae</taxon>
        <taxon>Streptophyta</taxon>
        <taxon>Embryophyta</taxon>
        <taxon>Tracheophyta</taxon>
        <taxon>Spermatophyta</taxon>
        <taxon>Magnoliopsida</taxon>
        <taxon>eudicotyledons</taxon>
        <taxon>Gunneridae</taxon>
        <taxon>Pentapetalae</taxon>
        <taxon>rosids</taxon>
        <taxon>malvids</taxon>
        <taxon>Malvales</taxon>
        <taxon>Malvaceae</taxon>
        <taxon>Malvoideae</taxon>
        <taxon>Gossypium</taxon>
    </lineage>
</organism>
<dbReference type="PANTHER" id="PTHR31286:SF173">
    <property type="entry name" value="DUF4283 DOMAIN-CONTAINING PROTEIN"/>
    <property type="match status" value="1"/>
</dbReference>
<dbReference type="PANTHER" id="PTHR31286">
    <property type="entry name" value="GLYCINE-RICH CELL WALL STRUCTURAL PROTEIN 1.8-LIKE"/>
    <property type="match status" value="1"/>
</dbReference>
<dbReference type="AlphaFoldDB" id="A0A2P5WVP9"/>
<dbReference type="InterPro" id="IPR040256">
    <property type="entry name" value="At4g02000-like"/>
</dbReference>
<dbReference type="Proteomes" id="UP000239757">
    <property type="component" value="Unassembled WGS sequence"/>
</dbReference>
<proteinExistence type="predicted"/>
<reference evidence="1 2" key="1">
    <citation type="submission" date="2015-01" db="EMBL/GenBank/DDBJ databases">
        <title>Genome of allotetraploid Gossypium barbadense reveals genomic plasticity and fiber elongation in cotton evolution.</title>
        <authorList>
            <person name="Chen X."/>
            <person name="Liu X."/>
            <person name="Zhao B."/>
            <person name="Zheng H."/>
            <person name="Hu Y."/>
            <person name="Lu G."/>
            <person name="Yang C."/>
            <person name="Chen J."/>
            <person name="Shan C."/>
            <person name="Zhang L."/>
            <person name="Zhou Y."/>
            <person name="Wang L."/>
            <person name="Guo W."/>
            <person name="Bai Y."/>
            <person name="Ruan J."/>
            <person name="Shangguan X."/>
            <person name="Mao Y."/>
            <person name="Jiang J."/>
            <person name="Zhu Y."/>
            <person name="Lei J."/>
            <person name="Kang H."/>
            <person name="Chen S."/>
            <person name="He X."/>
            <person name="Wang R."/>
            <person name="Wang Y."/>
            <person name="Chen J."/>
            <person name="Wang L."/>
            <person name="Yu S."/>
            <person name="Wang B."/>
            <person name="Wei J."/>
            <person name="Song S."/>
            <person name="Lu X."/>
            <person name="Gao Z."/>
            <person name="Gu W."/>
            <person name="Deng X."/>
            <person name="Ma D."/>
            <person name="Wang S."/>
            <person name="Liang W."/>
            <person name="Fang L."/>
            <person name="Cai C."/>
            <person name="Zhu X."/>
            <person name="Zhou B."/>
            <person name="Zhang Y."/>
            <person name="Chen Z."/>
            <person name="Xu S."/>
            <person name="Zhu R."/>
            <person name="Wang S."/>
            <person name="Zhang T."/>
            <person name="Zhao G."/>
        </authorList>
    </citation>
    <scope>NUCLEOTIDE SEQUENCE [LARGE SCALE GENOMIC DNA]</scope>
    <source>
        <strain evidence="2">cv. Xinhai21</strain>
        <tissue evidence="1">Leaf</tissue>
    </source>
</reference>
<name>A0A2P5WVP9_GOSBA</name>
<accession>A0A2P5WVP9</accession>
<evidence type="ECO:0000313" key="2">
    <source>
        <dbReference type="Proteomes" id="UP000239757"/>
    </source>
</evidence>